<feature type="transmembrane region" description="Helical" evidence="5">
    <location>
        <begin position="190"/>
        <end position="211"/>
    </location>
</feature>
<dbReference type="OrthoDB" id="120099at2"/>
<keyword evidence="8" id="KW-1185">Reference proteome</keyword>
<gene>
    <name evidence="7" type="ORF">F1649_21545</name>
</gene>
<feature type="transmembrane region" description="Helical" evidence="5">
    <location>
        <begin position="166"/>
        <end position="184"/>
    </location>
</feature>
<evidence type="ECO:0000256" key="5">
    <source>
        <dbReference type="SAM" id="Phobius"/>
    </source>
</evidence>
<keyword evidence="3 5" id="KW-1133">Transmembrane helix</keyword>
<organism evidence="7 8">
    <name type="scientific">Arcticibacter tournemirensis</name>
    <dbReference type="NCBI Taxonomy" id="699437"/>
    <lineage>
        <taxon>Bacteria</taxon>
        <taxon>Pseudomonadati</taxon>
        <taxon>Bacteroidota</taxon>
        <taxon>Sphingobacteriia</taxon>
        <taxon>Sphingobacteriales</taxon>
        <taxon>Sphingobacteriaceae</taxon>
        <taxon>Arcticibacter</taxon>
    </lineage>
</organism>
<evidence type="ECO:0000313" key="8">
    <source>
        <dbReference type="Proteomes" id="UP000322918"/>
    </source>
</evidence>
<dbReference type="RefSeq" id="WP_141815808.1">
    <property type="nucleotide sequence ID" value="NZ_VFPL01000001.1"/>
</dbReference>
<feature type="domain" description="Ferric oxidoreductase" evidence="6">
    <location>
        <begin position="47"/>
        <end position="174"/>
    </location>
</feature>
<protein>
    <recommendedName>
        <fullName evidence="6">Ferric oxidoreductase domain-containing protein</fullName>
    </recommendedName>
</protein>
<accession>A0A5M9GNZ9</accession>
<dbReference type="Pfam" id="PF01794">
    <property type="entry name" value="Ferric_reduct"/>
    <property type="match status" value="1"/>
</dbReference>
<evidence type="ECO:0000259" key="6">
    <source>
        <dbReference type="Pfam" id="PF01794"/>
    </source>
</evidence>
<sequence length="222" mass="25593">MKSKVQSRFKGRLVHHVTLALVTIVLLGSLYYLVQSPDTTFKWSMSTAYVSLLFLGLTLITGPINLLRKRRNPVSTDLRRDIGIWSGIIGLAHVAIGWQVHMGNMLLYFFKEDKTTNEFTLRSDLFGFANYMGLAGALILVLLLALSNDLSLRKLKAPRWKYWQRWNYVLYLLVIIHAITYQVIEKRTLPYPPLLTLLIFPILVLQLLGVTQIRKIKQSEKY</sequence>
<dbReference type="Proteomes" id="UP000322918">
    <property type="component" value="Unassembled WGS sequence"/>
</dbReference>
<dbReference type="InterPro" id="IPR013130">
    <property type="entry name" value="Fe3_Rdtase_TM_dom"/>
</dbReference>
<reference evidence="7 8" key="1">
    <citation type="submission" date="2019-09" db="EMBL/GenBank/DDBJ databases">
        <title>Pararcticibacter amylolyticus gen. nov., sp. nov., isolated from a rottenly hemp rope, and reclassification of Pedobacter tournemirensis as Pararcticibacter tournemirensis comb. nov.</title>
        <authorList>
            <person name="Cai Y."/>
        </authorList>
    </citation>
    <scope>NUCLEOTIDE SEQUENCE [LARGE SCALE GENOMIC DNA]</scope>
    <source>
        <strain evidence="7 8">TF5-37.2-LB10</strain>
    </source>
</reference>
<evidence type="ECO:0000313" key="7">
    <source>
        <dbReference type="EMBL" id="KAA8475455.1"/>
    </source>
</evidence>
<evidence type="ECO:0000256" key="3">
    <source>
        <dbReference type="ARBA" id="ARBA00022989"/>
    </source>
</evidence>
<evidence type="ECO:0000256" key="2">
    <source>
        <dbReference type="ARBA" id="ARBA00022692"/>
    </source>
</evidence>
<keyword evidence="4 5" id="KW-0472">Membrane</keyword>
<comment type="subcellular location">
    <subcellularLocation>
        <location evidence="1">Membrane</location>
        <topology evidence="1">Multi-pass membrane protein</topology>
    </subcellularLocation>
</comment>
<dbReference type="EMBL" id="VWNE01000053">
    <property type="protein sequence ID" value="KAA8475455.1"/>
    <property type="molecule type" value="Genomic_DNA"/>
</dbReference>
<evidence type="ECO:0000256" key="4">
    <source>
        <dbReference type="ARBA" id="ARBA00023136"/>
    </source>
</evidence>
<dbReference type="AlphaFoldDB" id="A0A5M9GNZ9"/>
<name>A0A5M9GNZ9_9SPHI</name>
<feature type="transmembrane region" description="Helical" evidence="5">
    <location>
        <begin position="12"/>
        <end position="34"/>
    </location>
</feature>
<evidence type="ECO:0000256" key="1">
    <source>
        <dbReference type="ARBA" id="ARBA00004141"/>
    </source>
</evidence>
<feature type="transmembrane region" description="Helical" evidence="5">
    <location>
        <begin position="88"/>
        <end position="110"/>
    </location>
</feature>
<keyword evidence="2 5" id="KW-0812">Transmembrane</keyword>
<proteinExistence type="predicted"/>
<feature type="transmembrane region" description="Helical" evidence="5">
    <location>
        <begin position="46"/>
        <end position="67"/>
    </location>
</feature>
<feature type="transmembrane region" description="Helical" evidence="5">
    <location>
        <begin position="125"/>
        <end position="146"/>
    </location>
</feature>
<comment type="caution">
    <text evidence="7">The sequence shown here is derived from an EMBL/GenBank/DDBJ whole genome shotgun (WGS) entry which is preliminary data.</text>
</comment>